<proteinExistence type="predicted"/>
<evidence type="ECO:0000313" key="1">
    <source>
        <dbReference type="EMBL" id="GJU02062.1"/>
    </source>
</evidence>
<dbReference type="Proteomes" id="UP001151760">
    <property type="component" value="Unassembled WGS sequence"/>
</dbReference>
<comment type="caution">
    <text evidence="1">The sequence shown here is derived from an EMBL/GenBank/DDBJ whole genome shotgun (WGS) entry which is preliminary data.</text>
</comment>
<protein>
    <submittedName>
        <fullName evidence="1">Uncharacterized protein</fullName>
    </submittedName>
</protein>
<accession>A0ABQ5IPD7</accession>
<reference evidence="1" key="1">
    <citation type="journal article" date="2022" name="Int. J. Mol. Sci.">
        <title>Draft Genome of Tanacetum Coccineum: Genomic Comparison of Closely Related Tanacetum-Family Plants.</title>
        <authorList>
            <person name="Yamashiro T."/>
            <person name="Shiraishi A."/>
            <person name="Nakayama K."/>
            <person name="Satake H."/>
        </authorList>
    </citation>
    <scope>NUCLEOTIDE SEQUENCE</scope>
</reference>
<organism evidence="1 2">
    <name type="scientific">Tanacetum coccineum</name>
    <dbReference type="NCBI Taxonomy" id="301880"/>
    <lineage>
        <taxon>Eukaryota</taxon>
        <taxon>Viridiplantae</taxon>
        <taxon>Streptophyta</taxon>
        <taxon>Embryophyta</taxon>
        <taxon>Tracheophyta</taxon>
        <taxon>Spermatophyta</taxon>
        <taxon>Magnoliopsida</taxon>
        <taxon>eudicotyledons</taxon>
        <taxon>Gunneridae</taxon>
        <taxon>Pentapetalae</taxon>
        <taxon>asterids</taxon>
        <taxon>campanulids</taxon>
        <taxon>Asterales</taxon>
        <taxon>Asteraceae</taxon>
        <taxon>Asteroideae</taxon>
        <taxon>Anthemideae</taxon>
        <taxon>Anthemidinae</taxon>
        <taxon>Tanacetum</taxon>
    </lineage>
</organism>
<evidence type="ECO:0000313" key="2">
    <source>
        <dbReference type="Proteomes" id="UP001151760"/>
    </source>
</evidence>
<dbReference type="EMBL" id="BQNB010021023">
    <property type="protein sequence ID" value="GJU02062.1"/>
    <property type="molecule type" value="Genomic_DNA"/>
</dbReference>
<keyword evidence="2" id="KW-1185">Reference proteome</keyword>
<gene>
    <name evidence="1" type="ORF">Tco_1112400</name>
</gene>
<reference evidence="1" key="2">
    <citation type="submission" date="2022-01" db="EMBL/GenBank/DDBJ databases">
        <authorList>
            <person name="Yamashiro T."/>
            <person name="Shiraishi A."/>
            <person name="Satake H."/>
            <person name="Nakayama K."/>
        </authorList>
    </citation>
    <scope>NUCLEOTIDE SEQUENCE</scope>
</reference>
<sequence length="101" mass="11606">MQSEESNIPLIVSELVMDIKDSFTALVFAQEVKLQKPIVPGHDEENDDRLQFWRGMFLCLMCDSFSVMSGKEVSDEVRSVKKHSHYCTSVFLKKDLYSITV</sequence>
<name>A0ABQ5IPD7_9ASTR</name>